<dbReference type="PANTHER" id="PTHR43649">
    <property type="entry name" value="ARABINOSE-BINDING PROTEIN-RELATED"/>
    <property type="match status" value="1"/>
</dbReference>
<evidence type="ECO:0000256" key="2">
    <source>
        <dbReference type="ARBA" id="ARBA00022729"/>
    </source>
</evidence>
<gene>
    <name evidence="6" type="ORF">EJC50_06475</name>
</gene>
<dbReference type="Gene3D" id="3.40.190.10">
    <property type="entry name" value="Periplasmic binding protein-like II"/>
    <property type="match status" value="1"/>
</dbReference>
<dbReference type="KEGG" id="palb:EJC50_06475"/>
<dbReference type="Pfam" id="PF01547">
    <property type="entry name" value="SBP_bac_1"/>
    <property type="match status" value="1"/>
</dbReference>
<dbReference type="EMBL" id="CP034437">
    <property type="protein sequence ID" value="AZN39346.1"/>
    <property type="molecule type" value="Genomic_DNA"/>
</dbReference>
<evidence type="ECO:0000256" key="4">
    <source>
        <dbReference type="ARBA" id="ARBA00023139"/>
    </source>
</evidence>
<dbReference type="InterPro" id="IPR050490">
    <property type="entry name" value="Bact_solute-bd_prot1"/>
</dbReference>
<organism evidence="6 7">
    <name type="scientific">Paenibacillus albus</name>
    <dbReference type="NCBI Taxonomy" id="2495582"/>
    <lineage>
        <taxon>Bacteria</taxon>
        <taxon>Bacillati</taxon>
        <taxon>Bacillota</taxon>
        <taxon>Bacilli</taxon>
        <taxon>Bacillales</taxon>
        <taxon>Paenibacillaceae</taxon>
        <taxon>Paenibacillus</taxon>
    </lineage>
</organism>
<evidence type="ECO:0000313" key="7">
    <source>
        <dbReference type="Proteomes" id="UP000272528"/>
    </source>
</evidence>
<evidence type="ECO:0000256" key="3">
    <source>
        <dbReference type="ARBA" id="ARBA00023136"/>
    </source>
</evidence>
<dbReference type="AlphaFoldDB" id="A0A3Q8X3L1"/>
<keyword evidence="5" id="KW-0449">Lipoprotein</keyword>
<dbReference type="Proteomes" id="UP000272528">
    <property type="component" value="Chromosome"/>
</dbReference>
<proteinExistence type="predicted"/>
<sequence>MREAVFCVWNYAKFDESARINSGSFSVNWVVLSTYHTGVILLFDSIIALTQTRSCGGVALKKGISLLVTLSFLTTYLVGCSTDSGGNTTSQSNSSSSASGSKKTITLWTFADTHKQYYDEMKAKYEKDHPDVNIKIELLEYTALYDKYTVIAQSGGKGAPDLIDVEQGAFPRYIKGDVPFEPLNSYLETADLSNAIPKGRLDLYTVNSNIYGIEIAACVSALYYRKDLYDAAGVDVSKLKTWSEFMEASKPLLGKDKFVLSGSEKDQGLFEQLLRQEGGDIVTTDGKIGFDTPTGIEVLKRIKDWKEQGLLSKTSPEGPQFWEAYTKGEFVAAFGPDWWAGQLVQNSPDLSGKWAAVPMPLGGPSSVPTSVNGGTGLALSKFSANKDAAWDFLKYTHLDTDNIVDSFHIINLFPALTSATKSPDLHKESPTTKYFGGQDIAQLYADLGTKAPSQNQAWWRSLVGKAWDKFEPDYQNGKMTPEEFLGKVDKELQSLIDAEQARK</sequence>
<keyword evidence="4" id="KW-0564">Palmitate</keyword>
<keyword evidence="7" id="KW-1185">Reference proteome</keyword>
<keyword evidence="3" id="KW-0472">Membrane</keyword>
<evidence type="ECO:0000313" key="6">
    <source>
        <dbReference type="EMBL" id="AZN39346.1"/>
    </source>
</evidence>
<dbReference type="OrthoDB" id="9768630at2"/>
<keyword evidence="2" id="KW-0732">Signal</keyword>
<dbReference type="CDD" id="cd13585">
    <property type="entry name" value="PBP2_TMBP_like"/>
    <property type="match status" value="1"/>
</dbReference>
<dbReference type="SUPFAM" id="SSF53850">
    <property type="entry name" value="Periplasmic binding protein-like II"/>
    <property type="match status" value="1"/>
</dbReference>
<dbReference type="PANTHER" id="PTHR43649:SF33">
    <property type="entry name" value="POLYGALACTURONAN_RHAMNOGALACTURONAN-BINDING PROTEIN YTCQ"/>
    <property type="match status" value="1"/>
</dbReference>
<keyword evidence="1" id="KW-1003">Cell membrane</keyword>
<dbReference type="InterPro" id="IPR006059">
    <property type="entry name" value="SBP"/>
</dbReference>
<accession>A0A3Q8X3L1</accession>
<evidence type="ECO:0000256" key="1">
    <source>
        <dbReference type="ARBA" id="ARBA00022475"/>
    </source>
</evidence>
<reference evidence="7" key="1">
    <citation type="submission" date="2018-12" db="EMBL/GenBank/DDBJ databases">
        <title>Genome sequence of Peanibacillus sp.</title>
        <authorList>
            <person name="Subramani G."/>
            <person name="Srinivasan S."/>
            <person name="Kim M.K."/>
        </authorList>
    </citation>
    <scope>NUCLEOTIDE SEQUENCE [LARGE SCALE GENOMIC DNA]</scope>
    <source>
        <strain evidence="7">18JY67-1</strain>
    </source>
</reference>
<evidence type="ECO:0000256" key="5">
    <source>
        <dbReference type="ARBA" id="ARBA00023288"/>
    </source>
</evidence>
<protein>
    <submittedName>
        <fullName evidence="6">Sugar ABC transporter substrate-binding protein</fullName>
    </submittedName>
</protein>
<name>A0A3Q8X3L1_9BACL</name>